<evidence type="ECO:0000256" key="1">
    <source>
        <dbReference type="SAM" id="SignalP"/>
    </source>
</evidence>
<proteinExistence type="predicted"/>
<comment type="caution">
    <text evidence="2">The sequence shown here is derived from an EMBL/GenBank/DDBJ whole genome shotgun (WGS) entry which is preliminary data.</text>
</comment>
<organism evidence="2 3">
    <name type="scientific">Candidatus Caccousia avicola</name>
    <dbReference type="NCBI Taxonomy" id="2840721"/>
    <lineage>
        <taxon>Bacteria</taxon>
        <taxon>Bacillati</taxon>
        <taxon>Bacillota</taxon>
        <taxon>Clostridia</taxon>
        <taxon>Eubacteriales</taxon>
        <taxon>Oscillospiraceae</taxon>
        <taxon>Oscillospiraceae incertae sedis</taxon>
        <taxon>Candidatus Caccousia</taxon>
    </lineage>
</organism>
<protein>
    <submittedName>
        <fullName evidence="2">Uncharacterized protein</fullName>
    </submittedName>
</protein>
<feature type="chain" id="PRO_5038952168" evidence="1">
    <location>
        <begin position="32"/>
        <end position="873"/>
    </location>
</feature>
<evidence type="ECO:0000313" key="2">
    <source>
        <dbReference type="EMBL" id="HIR47037.1"/>
    </source>
</evidence>
<reference evidence="2" key="2">
    <citation type="journal article" date="2021" name="PeerJ">
        <title>Extensive microbial diversity within the chicken gut microbiome revealed by metagenomics and culture.</title>
        <authorList>
            <person name="Gilroy R."/>
            <person name="Ravi A."/>
            <person name="Getino M."/>
            <person name="Pursley I."/>
            <person name="Horton D.L."/>
            <person name="Alikhan N.F."/>
            <person name="Baker D."/>
            <person name="Gharbi K."/>
            <person name="Hall N."/>
            <person name="Watson M."/>
            <person name="Adriaenssens E.M."/>
            <person name="Foster-Nyarko E."/>
            <person name="Jarju S."/>
            <person name="Secka A."/>
            <person name="Antonio M."/>
            <person name="Oren A."/>
            <person name="Chaudhuri R.R."/>
            <person name="La Ragione R."/>
            <person name="Hildebrand F."/>
            <person name="Pallen M.J."/>
        </authorList>
    </citation>
    <scope>NUCLEOTIDE SEQUENCE</scope>
    <source>
        <strain evidence="2">ChiSxjej1B13-7958</strain>
    </source>
</reference>
<reference evidence="2" key="1">
    <citation type="submission" date="2020-10" db="EMBL/GenBank/DDBJ databases">
        <authorList>
            <person name="Gilroy R."/>
        </authorList>
    </citation>
    <scope>NUCLEOTIDE SEQUENCE</scope>
    <source>
        <strain evidence="2">ChiSxjej1B13-7958</strain>
    </source>
</reference>
<dbReference type="EMBL" id="DVGZ01000052">
    <property type="protein sequence ID" value="HIR47037.1"/>
    <property type="molecule type" value="Genomic_DNA"/>
</dbReference>
<dbReference type="AlphaFoldDB" id="A0A9D1ALZ2"/>
<feature type="signal peptide" evidence="1">
    <location>
        <begin position="1"/>
        <end position="31"/>
    </location>
</feature>
<sequence>MFKATGRRLLAVLLPLTALLYLFAPGAPATAATNTPTVVFVGEADVSAGGYWRSSGVEGNQSNYNIRYDAGSGTLTLRNAVISGTSSDAAELASIYANGDLKIQLEGNSVVTGSSRSGWDCYGIYVAGNLSVSGSGYLRIASGLSSGYLSCGTFAQGSVQIQGATLDTSGGSSLNGESVGLSAAKGLTLSSGTLKAIGGTANISQGVRLEEGELKVSGGKLEASGGKASDGESAGIHVQYDVTLSNGTLSAWGGQSTASRSSGICTHNGDFTMTNGTLSVSGGTAKEESAGLYLPSGEFLVKNGTVKASADRASSSFGIAVGNGSVTMEKGTIEAMSGTATLAESAAVYAGDSVVLNGGSMKAFGGSATKGESYGVHAQDAVSVNSADASLEASAGDAVDASRGVCSSTSGITLLGGTLKASGGRATSRTGESCGVCAPQGSVEMGNLQGTGSNNSGTKGIAVMEARGGVSSGNSYGVHAAFDVLVRGGTLTATSSSSSGSAGIHASTLSPGSGNGGVVYTDKLMASTVGGFLLFTNGRGSVVGSVELSQDLEIPSGSTLSVAKDGMLTVADNVSLTINGGLQINNGGIFVSSGKTTNNGLLTNNGTFETRVNTTFLNKGTINNAADMTNNGDITNDTGATISNSGMLINNGAIANNGSILVRYNSDFDNNGTVTNNGSLSNSGTIDNSGVINGTLPSGGGIVNGNRPGGTAPQVSFISDTTSDVAINNSYQFRITSMTGATPVMTLSNNHFRAELASQSGRDYYFKVYVVTPGQSATVYLNGKKLVNVTTAQSVISDTTSPFQVKKGSSYQFRITASSMPTFVAGSPSFRAEYAGSSGNNYFFKVYAIGNPGDACGFYINKAPTPVAVGTVS</sequence>
<gene>
    <name evidence="2" type="ORF">IAB89_05180</name>
</gene>
<keyword evidence="1" id="KW-0732">Signal</keyword>
<accession>A0A9D1ALZ2</accession>
<evidence type="ECO:0000313" key="3">
    <source>
        <dbReference type="Proteomes" id="UP000824242"/>
    </source>
</evidence>
<dbReference type="Proteomes" id="UP000824242">
    <property type="component" value="Unassembled WGS sequence"/>
</dbReference>
<name>A0A9D1ALZ2_9FIRM</name>